<dbReference type="GO" id="GO:0005524">
    <property type="term" value="F:ATP binding"/>
    <property type="evidence" value="ECO:0007669"/>
    <property type="project" value="UniProtKB-KW"/>
</dbReference>
<dbReference type="SMART" id="SM00491">
    <property type="entry name" value="HELICc2"/>
    <property type="match status" value="1"/>
</dbReference>
<reference evidence="6" key="1">
    <citation type="journal article" date="2014" name="Int. J. Syst. Evol. Microbiol.">
        <title>Complete genome sequence of Corynebacterium casei LMG S-19264T (=DSM 44701T), isolated from a smear-ripened cheese.</title>
        <authorList>
            <consortium name="US DOE Joint Genome Institute (JGI-PGF)"/>
            <person name="Walter F."/>
            <person name="Albersmeier A."/>
            <person name="Kalinowski J."/>
            <person name="Ruckert C."/>
        </authorList>
    </citation>
    <scope>NUCLEOTIDE SEQUENCE</scope>
    <source>
        <strain evidence="6">CGMCC 1.15254</strain>
    </source>
</reference>
<dbReference type="EMBL" id="BMHV01000030">
    <property type="protein sequence ID" value="GGF73980.1"/>
    <property type="molecule type" value="Genomic_DNA"/>
</dbReference>
<dbReference type="GO" id="GO:0016818">
    <property type="term" value="F:hydrolase activity, acting on acid anhydrides, in phosphorus-containing anhydrides"/>
    <property type="evidence" value="ECO:0007669"/>
    <property type="project" value="InterPro"/>
</dbReference>
<dbReference type="Proteomes" id="UP000632498">
    <property type="component" value="Unassembled WGS sequence"/>
</dbReference>
<evidence type="ECO:0000256" key="2">
    <source>
        <dbReference type="ARBA" id="ARBA00022801"/>
    </source>
</evidence>
<organism evidence="6 7">
    <name type="scientific">Terasakiella brassicae</name>
    <dbReference type="NCBI Taxonomy" id="1634917"/>
    <lineage>
        <taxon>Bacteria</taxon>
        <taxon>Pseudomonadati</taxon>
        <taxon>Pseudomonadota</taxon>
        <taxon>Alphaproteobacteria</taxon>
        <taxon>Rhodospirillales</taxon>
        <taxon>Terasakiellaceae</taxon>
        <taxon>Terasakiella</taxon>
    </lineage>
</organism>
<dbReference type="InterPro" id="IPR014013">
    <property type="entry name" value="Helic_SF1/SF2_ATP-bd_DinG/Rad3"/>
</dbReference>
<reference evidence="6" key="2">
    <citation type="submission" date="2020-09" db="EMBL/GenBank/DDBJ databases">
        <authorList>
            <person name="Sun Q."/>
            <person name="Zhou Y."/>
        </authorList>
    </citation>
    <scope>NUCLEOTIDE SEQUENCE</scope>
    <source>
        <strain evidence="6">CGMCC 1.15254</strain>
    </source>
</reference>
<dbReference type="PROSITE" id="PS51193">
    <property type="entry name" value="HELICASE_ATP_BIND_2"/>
    <property type="match status" value="1"/>
</dbReference>
<protein>
    <submittedName>
        <fullName evidence="6">DNA helicase</fullName>
    </submittedName>
</protein>
<name>A0A917C715_9PROT</name>
<dbReference type="SUPFAM" id="SSF52540">
    <property type="entry name" value="P-loop containing nucleoside triphosphate hydrolases"/>
    <property type="match status" value="1"/>
</dbReference>
<dbReference type="InterPro" id="IPR045028">
    <property type="entry name" value="DinG/Rad3-like"/>
</dbReference>
<dbReference type="PANTHER" id="PTHR11472:SF34">
    <property type="entry name" value="REGULATOR OF TELOMERE ELONGATION HELICASE 1"/>
    <property type="match status" value="1"/>
</dbReference>
<dbReference type="InterPro" id="IPR027417">
    <property type="entry name" value="P-loop_NTPase"/>
</dbReference>
<dbReference type="RefSeq" id="WP_188666721.1">
    <property type="nucleotide sequence ID" value="NZ_BMHV01000030.1"/>
</dbReference>
<evidence type="ECO:0000256" key="4">
    <source>
        <dbReference type="ARBA" id="ARBA00038058"/>
    </source>
</evidence>
<keyword evidence="7" id="KW-1185">Reference proteome</keyword>
<keyword evidence="1" id="KW-0547">Nucleotide-binding</keyword>
<dbReference type="Pfam" id="PF13307">
    <property type="entry name" value="Helicase_C_2"/>
    <property type="match status" value="1"/>
</dbReference>
<dbReference type="GO" id="GO:0003676">
    <property type="term" value="F:nucleic acid binding"/>
    <property type="evidence" value="ECO:0007669"/>
    <property type="project" value="InterPro"/>
</dbReference>
<dbReference type="Gene3D" id="3.40.50.300">
    <property type="entry name" value="P-loop containing nucleotide triphosphate hydrolases"/>
    <property type="match status" value="2"/>
</dbReference>
<sequence>MNVKNDTLSQISQPIRMPCVPVLVTHVRSCAWLSLDGEIETLSQKEGARRLSTSEIPVLVLHALATARRLRCGPFPRLDILELFAFVRPAQFCLPTPRGIADSLGLPKPVSLEDEVETLRNACQQLLGELRARSSKDLITLAWAMKTGGWSWGNIVLDALGGKEGDAPHSGALLRSLQIWHKLKEWVESAPPPQPGHLPVEPVEARARLDLLLGADAEVRLEQKDYAASICEAFQAPNAVGEPVMALVEAGTGVGKTLGYIAPASVWAKKNQGAVWISTYTRNLQRQLDSELDRLYADPNEKKRKIVIRKGRENYFCLLNFEEAVSRLRLRSDDAPALGLMARWALASRDGDMIGGDFPSWLKELLGARLTVDMTDTRGECVYSSCSHYAKCFIEKTVRRARRAELVVANHALVMIQAALGGTEEALLPTRYIFDEGHHVFDAADNAFSAHLSGQEGADLRRWLLGAEESSRSRARGLKARIEDLVAGREMEEALEEVMHHARILPGPSWHQRISSGEPMGPFEDFLRCLRQQVYARDINNGSPFSLEAAIHPPVEGVLETAERLKSALEKMRIPMQSLIKGMMALMDEEADELDSANRQRIEATCASLERRGVQQLLAWCSMLDSLFGETPPQFVDWFSVERIEGRDMDVGMHRHWVDPTIPFVEEVVEKSHGVAITSATLRDGSGDEELDWKVAQARTGVSHLARPALLHDVKSPFDYPKQTRVYIVDDIRKDNLDQIAAAYRELFVAAGGGGLGLFTAVNRLRAVYQRIAEPLDRTGIQLLSQHVDAMDVGTLIDIFRGEQSSCLLGTDAVRDGVDVPGDSLHLIVFDRVPWPRPTILHKARKRSFPARSYDEMIARLRMKQAFGRLVRRKSDRGVFVMLDRQTPTRMLGAFPDGVEVVRTGLAETIKGVHEFLSEK</sequence>
<dbReference type="GO" id="GO:0006139">
    <property type="term" value="P:nucleobase-containing compound metabolic process"/>
    <property type="evidence" value="ECO:0007669"/>
    <property type="project" value="InterPro"/>
</dbReference>
<accession>A0A917C715</accession>
<evidence type="ECO:0000256" key="1">
    <source>
        <dbReference type="ARBA" id="ARBA00022741"/>
    </source>
</evidence>
<dbReference type="InterPro" id="IPR006555">
    <property type="entry name" value="ATP-dep_Helicase_C"/>
</dbReference>
<comment type="caution">
    <text evidence="6">The sequence shown here is derived from an EMBL/GenBank/DDBJ whole genome shotgun (WGS) entry which is preliminary data.</text>
</comment>
<evidence type="ECO:0000313" key="6">
    <source>
        <dbReference type="EMBL" id="GGF73980.1"/>
    </source>
</evidence>
<proteinExistence type="inferred from homology"/>
<feature type="domain" description="Helicase ATP-binding" evidence="5">
    <location>
        <begin position="209"/>
        <end position="485"/>
    </location>
</feature>
<evidence type="ECO:0000259" key="5">
    <source>
        <dbReference type="PROSITE" id="PS51193"/>
    </source>
</evidence>
<keyword evidence="6" id="KW-0347">Helicase</keyword>
<keyword evidence="2" id="KW-0378">Hydrolase</keyword>
<gene>
    <name evidence="6" type="ORF">GCM10011332_30040</name>
</gene>
<comment type="similarity">
    <text evidence="4">Belongs to the helicase family. DinG subfamily.</text>
</comment>
<keyword evidence="3" id="KW-0067">ATP-binding</keyword>
<dbReference type="PANTHER" id="PTHR11472">
    <property type="entry name" value="DNA REPAIR DEAD HELICASE RAD3/XP-D SUBFAMILY MEMBER"/>
    <property type="match status" value="1"/>
</dbReference>
<evidence type="ECO:0000256" key="3">
    <source>
        <dbReference type="ARBA" id="ARBA00022840"/>
    </source>
</evidence>
<evidence type="ECO:0000313" key="7">
    <source>
        <dbReference type="Proteomes" id="UP000632498"/>
    </source>
</evidence>
<dbReference type="AlphaFoldDB" id="A0A917C715"/>
<dbReference type="GO" id="GO:0003678">
    <property type="term" value="F:DNA helicase activity"/>
    <property type="evidence" value="ECO:0007669"/>
    <property type="project" value="TreeGrafter"/>
</dbReference>